<name>A0A914VI44_9BILA</name>
<dbReference type="GO" id="GO:0008270">
    <property type="term" value="F:zinc ion binding"/>
    <property type="evidence" value="ECO:0007669"/>
    <property type="project" value="UniProtKB-KW"/>
</dbReference>
<dbReference type="InterPro" id="IPR013087">
    <property type="entry name" value="Znf_C2H2_type"/>
</dbReference>
<dbReference type="PROSITE" id="PS50157">
    <property type="entry name" value="ZINC_FINGER_C2H2_2"/>
    <property type="match status" value="3"/>
</dbReference>
<dbReference type="AlphaFoldDB" id="A0A914VI44"/>
<dbReference type="Proteomes" id="UP000887566">
    <property type="component" value="Unplaced"/>
</dbReference>
<feature type="domain" description="C2H2-type" evidence="6">
    <location>
        <begin position="7"/>
        <end position="35"/>
    </location>
</feature>
<keyword evidence="1" id="KW-0479">Metal-binding</keyword>
<evidence type="ECO:0000256" key="1">
    <source>
        <dbReference type="ARBA" id="ARBA00022723"/>
    </source>
</evidence>
<organism evidence="7 8">
    <name type="scientific">Plectus sambesii</name>
    <dbReference type="NCBI Taxonomy" id="2011161"/>
    <lineage>
        <taxon>Eukaryota</taxon>
        <taxon>Metazoa</taxon>
        <taxon>Ecdysozoa</taxon>
        <taxon>Nematoda</taxon>
        <taxon>Chromadorea</taxon>
        <taxon>Plectida</taxon>
        <taxon>Plectina</taxon>
        <taxon>Plectoidea</taxon>
        <taxon>Plectidae</taxon>
        <taxon>Plectus</taxon>
    </lineage>
</organism>
<sequence length="330" mass="36945">MGKSDSTRCPECRKEFMHGRNLMQHRRVAHLGVRYYCEDCSNSYTRQYNLTHHRIRSHPEKVPEDERQLFERREMEKVQHAAAASSANLRTKPVTFNTQQQYLNQLAAAATQRARFRKPIVVRQFVRPITSTIRQSRVATINGVEVDAPPPVPYMPRFMPNGASARKGGVTMVRRANVLSMVKSRTTITNAAGGATATAHIVSKPLLLPTYQTPNRSSIDATISIVSNAKARRCPRCPFSTTNTDGMRQHRQRHGGEVALGHRCSFCDYSVESTPSLMMHTAVHFSTALAPLAAGVIKALPMSTEAPCVFCGRRFTSIQELSDHERFHTA</sequence>
<dbReference type="WBParaSite" id="PSAMB.scaffold2020size25973.g15988.t1">
    <property type="protein sequence ID" value="PSAMB.scaffold2020size25973.g15988.t1"/>
    <property type="gene ID" value="PSAMB.scaffold2020size25973.g15988"/>
</dbReference>
<dbReference type="Pfam" id="PF00096">
    <property type="entry name" value="zf-C2H2"/>
    <property type="match status" value="1"/>
</dbReference>
<dbReference type="PROSITE" id="PS00028">
    <property type="entry name" value="ZINC_FINGER_C2H2_1"/>
    <property type="match status" value="4"/>
</dbReference>
<evidence type="ECO:0000313" key="7">
    <source>
        <dbReference type="Proteomes" id="UP000887566"/>
    </source>
</evidence>
<keyword evidence="7" id="KW-1185">Reference proteome</keyword>
<evidence type="ECO:0000259" key="6">
    <source>
        <dbReference type="PROSITE" id="PS50157"/>
    </source>
</evidence>
<proteinExistence type="predicted"/>
<keyword evidence="2" id="KW-0677">Repeat</keyword>
<protein>
    <submittedName>
        <fullName evidence="8">C2H2-type domain-containing protein</fullName>
    </submittedName>
</protein>
<reference evidence="8" key="1">
    <citation type="submission" date="2022-11" db="UniProtKB">
        <authorList>
            <consortium name="WormBaseParasite"/>
        </authorList>
    </citation>
    <scope>IDENTIFICATION</scope>
</reference>
<dbReference type="PANTHER" id="PTHR24379">
    <property type="entry name" value="KRAB AND ZINC FINGER DOMAIN-CONTAINING"/>
    <property type="match status" value="1"/>
</dbReference>
<evidence type="ECO:0000313" key="8">
    <source>
        <dbReference type="WBParaSite" id="PSAMB.scaffold2020size25973.g15988.t1"/>
    </source>
</evidence>
<keyword evidence="4" id="KW-0862">Zinc</keyword>
<evidence type="ECO:0000256" key="5">
    <source>
        <dbReference type="PROSITE-ProRule" id="PRU00042"/>
    </source>
</evidence>
<dbReference type="SUPFAM" id="SSF57667">
    <property type="entry name" value="beta-beta-alpha zinc fingers"/>
    <property type="match status" value="2"/>
</dbReference>
<evidence type="ECO:0000256" key="3">
    <source>
        <dbReference type="ARBA" id="ARBA00022771"/>
    </source>
</evidence>
<feature type="domain" description="C2H2-type" evidence="6">
    <location>
        <begin position="35"/>
        <end position="63"/>
    </location>
</feature>
<keyword evidence="3 5" id="KW-0863">Zinc-finger</keyword>
<evidence type="ECO:0000256" key="2">
    <source>
        <dbReference type="ARBA" id="ARBA00022737"/>
    </source>
</evidence>
<accession>A0A914VI44</accession>
<dbReference type="InterPro" id="IPR036236">
    <property type="entry name" value="Znf_C2H2_sf"/>
</dbReference>
<dbReference type="Gene3D" id="3.30.160.60">
    <property type="entry name" value="Classic Zinc Finger"/>
    <property type="match status" value="2"/>
</dbReference>
<dbReference type="PANTHER" id="PTHR24379:SF121">
    <property type="entry name" value="C2H2-TYPE DOMAIN-CONTAINING PROTEIN"/>
    <property type="match status" value="1"/>
</dbReference>
<feature type="domain" description="C2H2-type" evidence="6">
    <location>
        <begin position="306"/>
        <end position="330"/>
    </location>
</feature>
<evidence type="ECO:0000256" key="4">
    <source>
        <dbReference type="ARBA" id="ARBA00022833"/>
    </source>
</evidence>
<dbReference type="SMART" id="SM00355">
    <property type="entry name" value="ZnF_C2H2"/>
    <property type="match status" value="5"/>
</dbReference>